<sequence>MRKNENNRVNALRRLRAGDGDSEFAVFFAFSCRDDAFVSEHVVGPLRDHLKRAVGTDRDLLCVGDENFCFGRSIHDEVISCLRRSRLVVVLLSNEFLNSGFCKLEIDLALQLGKPVILMIKDQVTEELMSPSIAMLYRTNTRILWTRHGGDYILKSTWDNVVKSIIDTVSNKECVKRTNYATFQ</sequence>
<dbReference type="Gene3D" id="3.40.50.10140">
    <property type="entry name" value="Toll/interleukin-1 receptor homology (TIR) domain"/>
    <property type="match status" value="1"/>
</dbReference>
<dbReference type="EMBL" id="JAIWYP010000003">
    <property type="protein sequence ID" value="KAH3846741.1"/>
    <property type="molecule type" value="Genomic_DNA"/>
</dbReference>
<dbReference type="PROSITE" id="PS50104">
    <property type="entry name" value="TIR"/>
    <property type="match status" value="1"/>
</dbReference>
<keyword evidence="5" id="KW-0472">Membrane</keyword>
<comment type="caution">
    <text evidence="7">The sequence shown here is derived from an EMBL/GenBank/DDBJ whole genome shotgun (WGS) entry which is preliminary data.</text>
</comment>
<keyword evidence="2" id="KW-0812">Transmembrane</keyword>
<protein>
    <recommendedName>
        <fullName evidence="6">TIR domain-containing protein</fullName>
    </recommendedName>
</protein>
<evidence type="ECO:0000256" key="1">
    <source>
        <dbReference type="ARBA" id="ARBA00004370"/>
    </source>
</evidence>
<comment type="subcellular location">
    <subcellularLocation>
        <location evidence="1">Membrane</location>
    </subcellularLocation>
</comment>
<organism evidence="7 8">
    <name type="scientific">Dreissena polymorpha</name>
    <name type="common">Zebra mussel</name>
    <name type="synonym">Mytilus polymorpha</name>
    <dbReference type="NCBI Taxonomy" id="45954"/>
    <lineage>
        <taxon>Eukaryota</taxon>
        <taxon>Metazoa</taxon>
        <taxon>Spiralia</taxon>
        <taxon>Lophotrochozoa</taxon>
        <taxon>Mollusca</taxon>
        <taxon>Bivalvia</taxon>
        <taxon>Autobranchia</taxon>
        <taxon>Heteroconchia</taxon>
        <taxon>Euheterodonta</taxon>
        <taxon>Imparidentia</taxon>
        <taxon>Neoheterodontei</taxon>
        <taxon>Myida</taxon>
        <taxon>Dreissenoidea</taxon>
        <taxon>Dreissenidae</taxon>
        <taxon>Dreissena</taxon>
    </lineage>
</organism>
<keyword evidence="3" id="KW-0732">Signal</keyword>
<dbReference type="PANTHER" id="PTHR24365:SF541">
    <property type="entry name" value="PROTEIN TOLL-RELATED"/>
    <property type="match status" value="1"/>
</dbReference>
<dbReference type="PANTHER" id="PTHR24365">
    <property type="entry name" value="TOLL-LIKE RECEPTOR"/>
    <property type="match status" value="1"/>
</dbReference>
<evidence type="ECO:0000256" key="5">
    <source>
        <dbReference type="ARBA" id="ARBA00023136"/>
    </source>
</evidence>
<dbReference type="GO" id="GO:0005886">
    <property type="term" value="C:plasma membrane"/>
    <property type="evidence" value="ECO:0007669"/>
    <property type="project" value="TreeGrafter"/>
</dbReference>
<dbReference type="InterPro" id="IPR000157">
    <property type="entry name" value="TIR_dom"/>
</dbReference>
<proteinExistence type="predicted"/>
<reference evidence="7" key="1">
    <citation type="journal article" date="2019" name="bioRxiv">
        <title>The Genome of the Zebra Mussel, Dreissena polymorpha: A Resource for Invasive Species Research.</title>
        <authorList>
            <person name="McCartney M.A."/>
            <person name="Auch B."/>
            <person name="Kono T."/>
            <person name="Mallez S."/>
            <person name="Zhang Y."/>
            <person name="Obille A."/>
            <person name="Becker A."/>
            <person name="Abrahante J.E."/>
            <person name="Garbe J."/>
            <person name="Badalamenti J.P."/>
            <person name="Herman A."/>
            <person name="Mangelson H."/>
            <person name="Liachko I."/>
            <person name="Sullivan S."/>
            <person name="Sone E.D."/>
            <person name="Koren S."/>
            <person name="Silverstein K.A.T."/>
            <person name="Beckman K.B."/>
            <person name="Gohl D.M."/>
        </authorList>
    </citation>
    <scope>NUCLEOTIDE SEQUENCE</scope>
    <source>
        <strain evidence="7">Duluth1</strain>
        <tissue evidence="7">Whole animal</tissue>
    </source>
</reference>
<accession>A0A9D4KVN3</accession>
<dbReference type="GO" id="GO:0038023">
    <property type="term" value="F:signaling receptor activity"/>
    <property type="evidence" value="ECO:0007669"/>
    <property type="project" value="TreeGrafter"/>
</dbReference>
<dbReference type="Proteomes" id="UP000828390">
    <property type="component" value="Unassembled WGS sequence"/>
</dbReference>
<gene>
    <name evidence="7" type="ORF">DPMN_089044</name>
</gene>
<dbReference type="SMART" id="SM00255">
    <property type="entry name" value="TIR"/>
    <property type="match status" value="1"/>
</dbReference>
<feature type="domain" description="TIR" evidence="6">
    <location>
        <begin position="22"/>
        <end position="165"/>
    </location>
</feature>
<dbReference type="Pfam" id="PF01582">
    <property type="entry name" value="TIR"/>
    <property type="match status" value="1"/>
</dbReference>
<name>A0A9D4KVN3_DREPO</name>
<evidence type="ECO:0000256" key="3">
    <source>
        <dbReference type="ARBA" id="ARBA00022729"/>
    </source>
</evidence>
<evidence type="ECO:0000256" key="2">
    <source>
        <dbReference type="ARBA" id="ARBA00022692"/>
    </source>
</evidence>
<evidence type="ECO:0000256" key="4">
    <source>
        <dbReference type="ARBA" id="ARBA00022989"/>
    </source>
</evidence>
<dbReference type="AlphaFoldDB" id="A0A9D4KVN3"/>
<reference evidence="7" key="2">
    <citation type="submission" date="2020-11" db="EMBL/GenBank/DDBJ databases">
        <authorList>
            <person name="McCartney M.A."/>
            <person name="Auch B."/>
            <person name="Kono T."/>
            <person name="Mallez S."/>
            <person name="Becker A."/>
            <person name="Gohl D.M."/>
            <person name="Silverstein K.A.T."/>
            <person name="Koren S."/>
            <person name="Bechman K.B."/>
            <person name="Herman A."/>
            <person name="Abrahante J.E."/>
            <person name="Garbe J."/>
        </authorList>
    </citation>
    <scope>NUCLEOTIDE SEQUENCE</scope>
    <source>
        <strain evidence="7">Duluth1</strain>
        <tissue evidence="7">Whole animal</tissue>
    </source>
</reference>
<dbReference type="SUPFAM" id="SSF52200">
    <property type="entry name" value="Toll/Interleukin receptor TIR domain"/>
    <property type="match status" value="1"/>
</dbReference>
<keyword evidence="8" id="KW-1185">Reference proteome</keyword>
<dbReference type="GO" id="GO:0007165">
    <property type="term" value="P:signal transduction"/>
    <property type="evidence" value="ECO:0007669"/>
    <property type="project" value="InterPro"/>
</dbReference>
<keyword evidence="4" id="KW-1133">Transmembrane helix</keyword>
<evidence type="ECO:0000313" key="8">
    <source>
        <dbReference type="Proteomes" id="UP000828390"/>
    </source>
</evidence>
<evidence type="ECO:0000313" key="7">
    <source>
        <dbReference type="EMBL" id="KAH3846741.1"/>
    </source>
</evidence>
<dbReference type="InterPro" id="IPR035897">
    <property type="entry name" value="Toll_tir_struct_dom_sf"/>
</dbReference>
<evidence type="ECO:0000259" key="6">
    <source>
        <dbReference type="PROSITE" id="PS50104"/>
    </source>
</evidence>